<evidence type="ECO:0000313" key="4">
    <source>
        <dbReference type="Proteomes" id="UP000693970"/>
    </source>
</evidence>
<organism evidence="3 4">
    <name type="scientific">Nitzschia inconspicua</name>
    <dbReference type="NCBI Taxonomy" id="303405"/>
    <lineage>
        <taxon>Eukaryota</taxon>
        <taxon>Sar</taxon>
        <taxon>Stramenopiles</taxon>
        <taxon>Ochrophyta</taxon>
        <taxon>Bacillariophyta</taxon>
        <taxon>Bacillariophyceae</taxon>
        <taxon>Bacillariophycidae</taxon>
        <taxon>Bacillariales</taxon>
        <taxon>Bacillariaceae</taxon>
        <taxon>Nitzschia</taxon>
    </lineage>
</organism>
<gene>
    <name evidence="3" type="ORF">IV203_029553</name>
</gene>
<feature type="chain" id="PRO_5039915578" evidence="1">
    <location>
        <begin position="23"/>
        <end position="169"/>
    </location>
</feature>
<comment type="caution">
    <text evidence="3">The sequence shown here is derived from an EMBL/GenBank/DDBJ whole genome shotgun (WGS) entry which is preliminary data.</text>
</comment>
<dbReference type="AlphaFoldDB" id="A0A9K3Q0U7"/>
<keyword evidence="1" id="KW-0732">Signal</keyword>
<evidence type="ECO:0000256" key="1">
    <source>
        <dbReference type="SAM" id="SignalP"/>
    </source>
</evidence>
<dbReference type="InterPro" id="IPR003781">
    <property type="entry name" value="CoA-bd"/>
</dbReference>
<feature type="signal peptide" evidence="1">
    <location>
        <begin position="1"/>
        <end position="22"/>
    </location>
</feature>
<reference evidence="3" key="1">
    <citation type="journal article" date="2021" name="Sci. Rep.">
        <title>Diploid genomic architecture of Nitzschia inconspicua, an elite biomass production diatom.</title>
        <authorList>
            <person name="Oliver A."/>
            <person name="Podell S."/>
            <person name="Pinowska A."/>
            <person name="Traller J.C."/>
            <person name="Smith S.R."/>
            <person name="McClure R."/>
            <person name="Beliaev A."/>
            <person name="Bohutskyi P."/>
            <person name="Hill E.A."/>
            <person name="Rabines A."/>
            <person name="Zheng H."/>
            <person name="Allen L.Z."/>
            <person name="Kuo A."/>
            <person name="Grigoriev I.V."/>
            <person name="Allen A.E."/>
            <person name="Hazlebeck D."/>
            <person name="Allen E.E."/>
        </authorList>
    </citation>
    <scope>NUCLEOTIDE SEQUENCE</scope>
    <source>
        <strain evidence="3">Hildebrandi</strain>
    </source>
</reference>
<dbReference type="SMART" id="SM00881">
    <property type="entry name" value="CoA_binding"/>
    <property type="match status" value="1"/>
</dbReference>
<dbReference type="Proteomes" id="UP000693970">
    <property type="component" value="Unassembled WGS sequence"/>
</dbReference>
<evidence type="ECO:0000313" key="3">
    <source>
        <dbReference type="EMBL" id="KAG7366883.1"/>
    </source>
</evidence>
<sequence>MHLRALALASALSSSFSMMISALQSEATIRKILTNSKTIALVGASAKPERPSNYVMKFLLDHNYDVIPINPGLEGQVLYGKTVFASLSSIPKSVQVDMVDIFRNSAQVPPIVDEAIEIGAKYIWMQVGVTNIEAAEKARKAGLEVVQDACPKVQIPVLGITGPSISSEL</sequence>
<name>A0A9K3Q0U7_9STRA</name>
<dbReference type="OrthoDB" id="5138418at2759"/>
<keyword evidence="4" id="KW-1185">Reference proteome</keyword>
<dbReference type="Pfam" id="PF13380">
    <property type="entry name" value="CoA_binding_2"/>
    <property type="match status" value="1"/>
</dbReference>
<reference evidence="3" key="2">
    <citation type="submission" date="2021-04" db="EMBL/GenBank/DDBJ databases">
        <authorList>
            <person name="Podell S."/>
        </authorList>
    </citation>
    <scope>NUCLEOTIDE SEQUENCE</scope>
    <source>
        <strain evidence="3">Hildebrandi</strain>
    </source>
</reference>
<accession>A0A9K3Q0U7</accession>
<dbReference type="EMBL" id="JAGRRH010000007">
    <property type="protein sequence ID" value="KAG7366883.1"/>
    <property type="molecule type" value="Genomic_DNA"/>
</dbReference>
<evidence type="ECO:0000259" key="2">
    <source>
        <dbReference type="SMART" id="SM00881"/>
    </source>
</evidence>
<proteinExistence type="predicted"/>
<protein>
    <submittedName>
        <fullName evidence="3">CoA-binding domain containing protein</fullName>
    </submittedName>
</protein>
<feature type="domain" description="CoA-binding" evidence="2">
    <location>
        <begin position="33"/>
        <end position="129"/>
    </location>
</feature>
<dbReference type="PANTHER" id="PTHR33303">
    <property type="entry name" value="CYTOPLASMIC PROTEIN-RELATED"/>
    <property type="match status" value="1"/>
</dbReference>
<dbReference type="PANTHER" id="PTHR33303:SF2">
    <property type="entry name" value="COA-BINDING DOMAIN-CONTAINING PROTEIN"/>
    <property type="match status" value="1"/>
</dbReference>